<keyword evidence="6" id="KW-0519">Myristate</keyword>
<comment type="catalytic activity">
    <reaction evidence="13">
        <text>O-phospho-L-tyrosyl-[protein] + H2O = L-tyrosyl-[protein] + phosphate</text>
        <dbReference type="Rhea" id="RHEA:10684"/>
        <dbReference type="Rhea" id="RHEA-COMP:10136"/>
        <dbReference type="Rhea" id="RHEA-COMP:20101"/>
        <dbReference type="ChEBI" id="CHEBI:15377"/>
        <dbReference type="ChEBI" id="CHEBI:43474"/>
        <dbReference type="ChEBI" id="CHEBI:46858"/>
        <dbReference type="ChEBI" id="CHEBI:61978"/>
        <dbReference type="EC" id="3.1.3.48"/>
    </reaction>
</comment>
<accession>A0A1S3H255</accession>
<dbReference type="InterPro" id="IPR000387">
    <property type="entry name" value="Tyr_Pase_dom"/>
</dbReference>
<proteinExistence type="inferred from homology"/>
<dbReference type="Gene3D" id="3.90.190.10">
    <property type="entry name" value="Protein tyrosine phosphatase superfamily"/>
    <property type="match status" value="1"/>
</dbReference>
<dbReference type="PROSITE" id="PS50054">
    <property type="entry name" value="TYR_PHOSPHATASE_DUAL"/>
    <property type="match status" value="1"/>
</dbReference>
<dbReference type="PANTHER" id="PTHR45948">
    <property type="entry name" value="DUAL SPECIFICITY PROTEIN PHOSPHATASE DDB_G0269404-RELATED"/>
    <property type="match status" value="1"/>
</dbReference>
<comment type="similarity">
    <text evidence="2">Belongs to the protein-tyrosine phosphatase family. Non-receptor class dual specificity subfamily.</text>
</comment>
<name>A0A1S3H255_LINAN</name>
<evidence type="ECO:0000256" key="11">
    <source>
        <dbReference type="ARBA" id="ARBA00047761"/>
    </source>
</evidence>
<dbReference type="GO" id="GO:0005829">
    <property type="term" value="C:cytosol"/>
    <property type="evidence" value="ECO:0007669"/>
    <property type="project" value="TreeGrafter"/>
</dbReference>
<dbReference type="InterPro" id="IPR029021">
    <property type="entry name" value="Prot-tyrosine_phosphatase-like"/>
</dbReference>
<feature type="compositionally biased region" description="Basic and acidic residues" evidence="15">
    <location>
        <begin position="257"/>
        <end position="267"/>
    </location>
</feature>
<evidence type="ECO:0000313" key="19">
    <source>
        <dbReference type="RefSeq" id="XP_013380210.1"/>
    </source>
</evidence>
<dbReference type="Proteomes" id="UP000085678">
    <property type="component" value="Unplaced"/>
</dbReference>
<evidence type="ECO:0000256" key="5">
    <source>
        <dbReference type="ARBA" id="ARBA00022475"/>
    </source>
</evidence>
<feature type="compositionally biased region" description="Basic and acidic residues" evidence="15">
    <location>
        <begin position="200"/>
        <end position="229"/>
    </location>
</feature>
<dbReference type="InParanoid" id="A0A1S3H255"/>
<evidence type="ECO:0000256" key="4">
    <source>
        <dbReference type="ARBA" id="ARBA00013081"/>
    </source>
</evidence>
<dbReference type="PANTHER" id="PTHR45948:SF2">
    <property type="entry name" value="DUAL SPECIFICITY PROTEIN PHOSPHATASE"/>
    <property type="match status" value="1"/>
</dbReference>
<dbReference type="KEGG" id="lak:106151484"/>
<evidence type="ECO:0000256" key="2">
    <source>
        <dbReference type="ARBA" id="ARBA00008601"/>
    </source>
</evidence>
<evidence type="ECO:0000256" key="12">
    <source>
        <dbReference type="ARBA" id="ARBA00048336"/>
    </source>
</evidence>
<comment type="catalytic activity">
    <reaction evidence="12">
        <text>O-phospho-L-threonyl-[protein] + H2O = L-threonyl-[protein] + phosphate</text>
        <dbReference type="Rhea" id="RHEA:47004"/>
        <dbReference type="Rhea" id="RHEA-COMP:11060"/>
        <dbReference type="Rhea" id="RHEA-COMP:11605"/>
        <dbReference type="ChEBI" id="CHEBI:15377"/>
        <dbReference type="ChEBI" id="CHEBI:30013"/>
        <dbReference type="ChEBI" id="CHEBI:43474"/>
        <dbReference type="ChEBI" id="CHEBI:61977"/>
        <dbReference type="EC" id="3.1.3.16"/>
    </reaction>
</comment>
<keyword evidence="18" id="KW-1185">Reference proteome</keyword>
<reference evidence="19" key="1">
    <citation type="submission" date="2025-08" db="UniProtKB">
        <authorList>
            <consortium name="RefSeq"/>
        </authorList>
    </citation>
    <scope>IDENTIFICATION</scope>
    <source>
        <tissue evidence="19">Gonads</tissue>
    </source>
</reference>
<evidence type="ECO:0000256" key="10">
    <source>
        <dbReference type="ARBA" id="ARBA00023288"/>
    </source>
</evidence>
<keyword evidence="9" id="KW-0472">Membrane</keyword>
<evidence type="ECO:0000259" key="17">
    <source>
        <dbReference type="PROSITE" id="PS50056"/>
    </source>
</evidence>
<sequence>MGNGMNKIVEGLYVGNIRDAQDRKRLDSNNITHILSIHDMAKKLHDDKEYLCIKASDNAAQDLSQFFRQCNEFIHAARLSGGSVLVHCLAGVSRSVTVTVAYLMTVTNLGWRDTLKAVRGARQCANPNFGFQRQLGNYEEEQLEQERKWLKSQFPENPFQDEAACRRLMEAHWQFVLHGNNAETEESNTYTLPYNAYGNREPKNRTDSEGGTKSDSEANKRTVSKRLETTEQSSCTWQNDRSHGPVANSKETQIFRSEVKHDISGKD</sequence>
<protein>
    <recommendedName>
        <fullName evidence="14">Dual specificity protein phosphatase 15</fullName>
        <ecNumber evidence="4">3.1.3.16</ecNumber>
        <ecNumber evidence="3">3.1.3.48</ecNumber>
    </recommendedName>
</protein>
<dbReference type="GO" id="GO:0004725">
    <property type="term" value="F:protein tyrosine phosphatase activity"/>
    <property type="evidence" value="ECO:0007669"/>
    <property type="project" value="UniProtKB-EC"/>
</dbReference>
<feature type="domain" description="Tyrosine specific protein phosphatases" evidence="17">
    <location>
        <begin position="64"/>
        <end position="122"/>
    </location>
</feature>
<keyword evidence="10" id="KW-0449">Lipoprotein</keyword>
<evidence type="ECO:0000256" key="1">
    <source>
        <dbReference type="ARBA" id="ARBA00004342"/>
    </source>
</evidence>
<evidence type="ECO:0000256" key="7">
    <source>
        <dbReference type="ARBA" id="ARBA00022801"/>
    </source>
</evidence>
<evidence type="ECO:0000256" key="15">
    <source>
        <dbReference type="SAM" id="MobiDB-lite"/>
    </source>
</evidence>
<organism evidence="18 19">
    <name type="scientific">Lingula anatina</name>
    <name type="common">Brachiopod</name>
    <name type="synonym">Lingula unguis</name>
    <dbReference type="NCBI Taxonomy" id="7574"/>
    <lineage>
        <taxon>Eukaryota</taxon>
        <taxon>Metazoa</taxon>
        <taxon>Spiralia</taxon>
        <taxon>Lophotrochozoa</taxon>
        <taxon>Brachiopoda</taxon>
        <taxon>Linguliformea</taxon>
        <taxon>Lingulata</taxon>
        <taxon>Lingulida</taxon>
        <taxon>Linguloidea</taxon>
        <taxon>Lingulidae</taxon>
        <taxon>Lingula</taxon>
    </lineage>
</organism>
<dbReference type="RefSeq" id="XP_013380210.1">
    <property type="nucleotide sequence ID" value="XM_013524756.1"/>
</dbReference>
<keyword evidence="7" id="KW-0378">Hydrolase</keyword>
<dbReference type="GeneID" id="106151484"/>
<evidence type="ECO:0000256" key="9">
    <source>
        <dbReference type="ARBA" id="ARBA00023136"/>
    </source>
</evidence>
<feature type="region of interest" description="Disordered" evidence="15">
    <location>
        <begin position="187"/>
        <end position="267"/>
    </location>
</feature>
<comment type="subcellular location">
    <subcellularLocation>
        <location evidence="1">Cell membrane</location>
        <topology evidence="1">Lipid-anchor</topology>
        <orientation evidence="1">Cytoplasmic side</orientation>
    </subcellularLocation>
</comment>
<dbReference type="InterPro" id="IPR020422">
    <property type="entry name" value="TYR_PHOSPHATASE_DUAL_dom"/>
</dbReference>
<gene>
    <name evidence="19" type="primary">LOC106151484</name>
</gene>
<dbReference type="OrthoDB" id="9979246at2759"/>
<dbReference type="SMART" id="SM00195">
    <property type="entry name" value="DSPc"/>
    <property type="match status" value="1"/>
</dbReference>
<comment type="catalytic activity">
    <reaction evidence="11">
        <text>O-phospho-L-seryl-[protein] + H2O = L-seryl-[protein] + phosphate</text>
        <dbReference type="Rhea" id="RHEA:20629"/>
        <dbReference type="Rhea" id="RHEA-COMP:9863"/>
        <dbReference type="Rhea" id="RHEA-COMP:11604"/>
        <dbReference type="ChEBI" id="CHEBI:15377"/>
        <dbReference type="ChEBI" id="CHEBI:29999"/>
        <dbReference type="ChEBI" id="CHEBI:43474"/>
        <dbReference type="ChEBI" id="CHEBI:83421"/>
        <dbReference type="EC" id="3.1.3.16"/>
    </reaction>
</comment>
<evidence type="ECO:0000256" key="13">
    <source>
        <dbReference type="ARBA" id="ARBA00051722"/>
    </source>
</evidence>
<dbReference type="AlphaFoldDB" id="A0A1S3H255"/>
<dbReference type="EC" id="3.1.3.16" evidence="4"/>
<dbReference type="EC" id="3.1.3.48" evidence="3"/>
<keyword evidence="8" id="KW-0904">Protein phosphatase</keyword>
<dbReference type="GO" id="GO:0004722">
    <property type="term" value="F:protein serine/threonine phosphatase activity"/>
    <property type="evidence" value="ECO:0007669"/>
    <property type="project" value="UniProtKB-EC"/>
</dbReference>
<evidence type="ECO:0000259" key="16">
    <source>
        <dbReference type="PROSITE" id="PS50054"/>
    </source>
</evidence>
<dbReference type="Pfam" id="PF00782">
    <property type="entry name" value="DSPc"/>
    <property type="match status" value="1"/>
</dbReference>
<dbReference type="CDD" id="cd14519">
    <property type="entry name" value="DSP_DUSP22_15"/>
    <property type="match status" value="1"/>
</dbReference>
<dbReference type="SUPFAM" id="SSF52799">
    <property type="entry name" value="(Phosphotyrosine protein) phosphatases II"/>
    <property type="match status" value="1"/>
</dbReference>
<feature type="compositionally biased region" description="Polar residues" evidence="15">
    <location>
        <begin position="230"/>
        <end position="239"/>
    </location>
</feature>
<dbReference type="InterPro" id="IPR000340">
    <property type="entry name" value="Dual-sp_phosphatase_cat-dom"/>
</dbReference>
<evidence type="ECO:0000256" key="3">
    <source>
        <dbReference type="ARBA" id="ARBA00013064"/>
    </source>
</evidence>
<dbReference type="GO" id="GO:0007165">
    <property type="term" value="P:signal transduction"/>
    <property type="evidence" value="ECO:0007669"/>
    <property type="project" value="TreeGrafter"/>
</dbReference>
<evidence type="ECO:0000256" key="14">
    <source>
        <dbReference type="ARBA" id="ARBA00068799"/>
    </source>
</evidence>
<evidence type="ECO:0000256" key="8">
    <source>
        <dbReference type="ARBA" id="ARBA00022912"/>
    </source>
</evidence>
<dbReference type="FunFam" id="3.90.190.10:FF:000052">
    <property type="entry name" value="Dual specificity phosphatase 15"/>
    <property type="match status" value="1"/>
</dbReference>
<evidence type="ECO:0000313" key="18">
    <source>
        <dbReference type="Proteomes" id="UP000085678"/>
    </source>
</evidence>
<feature type="domain" description="Tyrosine-protein phosphatase" evidence="16">
    <location>
        <begin position="4"/>
        <end position="144"/>
    </location>
</feature>
<evidence type="ECO:0000256" key="6">
    <source>
        <dbReference type="ARBA" id="ARBA00022707"/>
    </source>
</evidence>
<dbReference type="PROSITE" id="PS50056">
    <property type="entry name" value="TYR_PHOSPHATASE_2"/>
    <property type="match status" value="1"/>
</dbReference>
<dbReference type="STRING" id="7574.A0A1S3H255"/>
<dbReference type="GO" id="GO:0005886">
    <property type="term" value="C:plasma membrane"/>
    <property type="evidence" value="ECO:0007669"/>
    <property type="project" value="UniProtKB-SubCell"/>
</dbReference>
<keyword evidence="5" id="KW-1003">Cell membrane</keyword>